<evidence type="ECO:0000313" key="3">
    <source>
        <dbReference type="EMBL" id="MDO7789211.1"/>
    </source>
</evidence>
<protein>
    <submittedName>
        <fullName evidence="3">Helix-turn-helix domain-containing protein</fullName>
    </submittedName>
</protein>
<dbReference type="InterPro" id="IPR036388">
    <property type="entry name" value="WH-like_DNA-bd_sf"/>
</dbReference>
<feature type="domain" description="Insertion element IS150 protein InsJ-like helix-turn-helix" evidence="2">
    <location>
        <begin position="50"/>
        <end position="102"/>
    </location>
</feature>
<dbReference type="AlphaFoldDB" id="A0AAW7ZJ21"/>
<organism evidence="3 4">
    <name type="scientific">Desulforamulus aquiferis</name>
    <dbReference type="NCBI Taxonomy" id="1397668"/>
    <lineage>
        <taxon>Bacteria</taxon>
        <taxon>Bacillati</taxon>
        <taxon>Bacillota</taxon>
        <taxon>Clostridia</taxon>
        <taxon>Eubacteriales</taxon>
        <taxon>Peptococcaceae</taxon>
        <taxon>Desulforamulus</taxon>
    </lineage>
</organism>
<evidence type="ECO:0000259" key="2">
    <source>
        <dbReference type="Pfam" id="PF13518"/>
    </source>
</evidence>
<dbReference type="Pfam" id="PF13518">
    <property type="entry name" value="HTH_28"/>
    <property type="match status" value="1"/>
</dbReference>
<proteinExistence type="predicted"/>
<accession>A0AAW7ZJ21</accession>
<dbReference type="RefSeq" id="WP_304545839.1">
    <property type="nucleotide sequence ID" value="NZ_JARPTC010000065.1"/>
</dbReference>
<dbReference type="InterPro" id="IPR010921">
    <property type="entry name" value="Trp_repressor/repl_initiator"/>
</dbReference>
<sequence length="145" mass="17245">HMEICKRYGIKSTRQLRNWIFKYNGHETLKTSGSGGTPIMAKGRATTYDQRIEIVKYCIEHQQNYAETAQKFQVSYQQIYSWTNKYLTDGVDALQDKRGKRKSEDEMSEVEKLRAQNKLLQAENKRKQMEIDILKKLDELERMRF</sequence>
<reference evidence="3" key="2">
    <citation type="submission" date="2023-03" db="EMBL/GenBank/DDBJ databases">
        <authorList>
            <person name="Zhang Z."/>
        </authorList>
    </citation>
    <scope>NUCLEOTIDE SEQUENCE</scope>
    <source>
        <strain evidence="3">DSA</strain>
    </source>
</reference>
<name>A0AAW7ZJ21_9FIRM</name>
<dbReference type="InterPro" id="IPR055247">
    <property type="entry name" value="InsJ-like_HTH"/>
</dbReference>
<keyword evidence="1" id="KW-0175">Coiled coil</keyword>
<dbReference type="EMBL" id="JARPTC010000065">
    <property type="protein sequence ID" value="MDO7789211.1"/>
    <property type="molecule type" value="Genomic_DNA"/>
</dbReference>
<reference evidence="3" key="1">
    <citation type="journal article" date="2023" name="J. Hazard. Mater.">
        <title>Anaerobic biodegradation of pyrene and benzo[a]pyrene by a new sulfate-reducing Desulforamulus aquiferis strain DSA.</title>
        <authorList>
            <person name="Zhang Z."/>
            <person name="Sun J."/>
            <person name="Gong X."/>
            <person name="Wang C."/>
            <person name="Wang H."/>
        </authorList>
    </citation>
    <scope>NUCLEOTIDE SEQUENCE</scope>
    <source>
        <strain evidence="3">DSA</strain>
    </source>
</reference>
<gene>
    <name evidence="3" type="ORF">P6N53_18640</name>
</gene>
<dbReference type="Proteomes" id="UP001172911">
    <property type="component" value="Unassembled WGS sequence"/>
</dbReference>
<evidence type="ECO:0000256" key="1">
    <source>
        <dbReference type="SAM" id="Coils"/>
    </source>
</evidence>
<dbReference type="SUPFAM" id="SSF48295">
    <property type="entry name" value="TrpR-like"/>
    <property type="match status" value="1"/>
</dbReference>
<keyword evidence="4" id="KW-1185">Reference proteome</keyword>
<dbReference type="GO" id="GO:0043565">
    <property type="term" value="F:sequence-specific DNA binding"/>
    <property type="evidence" value="ECO:0007669"/>
    <property type="project" value="InterPro"/>
</dbReference>
<feature type="non-terminal residue" evidence="3">
    <location>
        <position position="1"/>
    </location>
</feature>
<dbReference type="Gene3D" id="1.10.10.10">
    <property type="entry name" value="Winged helix-like DNA-binding domain superfamily/Winged helix DNA-binding domain"/>
    <property type="match status" value="1"/>
</dbReference>
<evidence type="ECO:0000313" key="4">
    <source>
        <dbReference type="Proteomes" id="UP001172911"/>
    </source>
</evidence>
<comment type="caution">
    <text evidence="3">The sequence shown here is derived from an EMBL/GenBank/DDBJ whole genome shotgun (WGS) entry which is preliminary data.</text>
</comment>
<feature type="coiled-coil region" evidence="1">
    <location>
        <begin position="103"/>
        <end position="139"/>
    </location>
</feature>